<evidence type="ECO:0000313" key="2">
    <source>
        <dbReference type="Proteomes" id="UP000075604"/>
    </source>
</evidence>
<protein>
    <submittedName>
        <fullName evidence="1">Uncharacterized protein</fullName>
    </submittedName>
</protein>
<comment type="caution">
    <text evidence="1">The sequence shown here is derived from an EMBL/GenBank/DDBJ whole genome shotgun (WGS) entry which is preliminary data.</text>
</comment>
<name>A0A150PKN7_SORCE</name>
<sequence length="394" mass="42268">MHAALATAGCDVGEASYQTIDAPPVHLIEARATTGLDQNYQPVRTPLAPDGSTLVLSTASFVLKFDRFLLPGSVSGAVGPESLCVSGDLAKQVRTYADCVNPIPLAPTYNPVQREVIFRQIEGMPGLVPGTRYVLWVLGPVDDAAPSGIRAFDGAPLADSQRVEFTVAATNPPQAMPERQPRGDFYCQQDLECIGRTPECLGEPPADPTCFPCVKGAAKLLNACAGCHSDANAAAGLNLSVAALDPTAQQFRYNRLEPLYDTAIGHAAHQTQMGERAHVGEKTPERFGRAMPLIDPGNPGNSYLLYKIIVGQSAVDPSLPADQAERLREEIERLRAAFVMGLPMPPPAFPPSFWFHPQMSPDKEVTMYVDGMDILSAWILDGAVPRDCSVPLPP</sequence>
<proteinExistence type="predicted"/>
<gene>
    <name evidence="1" type="ORF">BE04_03165</name>
</gene>
<dbReference type="EMBL" id="JELX01002194">
    <property type="protein sequence ID" value="KYF56245.1"/>
    <property type="molecule type" value="Genomic_DNA"/>
</dbReference>
<organism evidence="1 2">
    <name type="scientific">Sorangium cellulosum</name>
    <name type="common">Polyangium cellulosum</name>
    <dbReference type="NCBI Taxonomy" id="56"/>
    <lineage>
        <taxon>Bacteria</taxon>
        <taxon>Pseudomonadati</taxon>
        <taxon>Myxococcota</taxon>
        <taxon>Polyangia</taxon>
        <taxon>Polyangiales</taxon>
        <taxon>Polyangiaceae</taxon>
        <taxon>Sorangium</taxon>
    </lineage>
</organism>
<dbReference type="Proteomes" id="UP000075604">
    <property type="component" value="Unassembled WGS sequence"/>
</dbReference>
<dbReference type="AlphaFoldDB" id="A0A150PKN7"/>
<evidence type="ECO:0000313" key="1">
    <source>
        <dbReference type="EMBL" id="KYF56245.1"/>
    </source>
</evidence>
<accession>A0A150PKN7</accession>
<reference evidence="1 2" key="1">
    <citation type="submission" date="2014-02" db="EMBL/GenBank/DDBJ databases">
        <title>The small core and large imbalanced accessory genome model reveals a collaborative survival strategy of Sorangium cellulosum strains in nature.</title>
        <authorList>
            <person name="Han K."/>
            <person name="Peng R."/>
            <person name="Blom J."/>
            <person name="Li Y.-Z."/>
        </authorList>
    </citation>
    <scope>NUCLEOTIDE SEQUENCE [LARGE SCALE GENOMIC DNA]</scope>
    <source>
        <strain evidence="1 2">So0157-18</strain>
    </source>
</reference>